<gene>
    <name evidence="3" type="ORF">HKD42_00875</name>
</gene>
<evidence type="ECO:0000259" key="2">
    <source>
        <dbReference type="Pfam" id="PF12804"/>
    </source>
</evidence>
<feature type="domain" description="MobA-like NTP transferase" evidence="2">
    <location>
        <begin position="12"/>
        <end position="173"/>
    </location>
</feature>
<name>A0A848QII6_9SPHN</name>
<dbReference type="EMBL" id="JABCRE010000002">
    <property type="protein sequence ID" value="NMW30610.1"/>
    <property type="molecule type" value="Genomic_DNA"/>
</dbReference>
<dbReference type="InterPro" id="IPR029044">
    <property type="entry name" value="Nucleotide-diphossugar_trans"/>
</dbReference>
<dbReference type="AlphaFoldDB" id="A0A848QII6"/>
<keyword evidence="1" id="KW-0460">Magnesium</keyword>
<dbReference type="PANTHER" id="PTHR43777">
    <property type="entry name" value="MOLYBDENUM COFACTOR CYTIDYLYLTRANSFERASE"/>
    <property type="match status" value="1"/>
</dbReference>
<proteinExistence type="predicted"/>
<protein>
    <submittedName>
        <fullName evidence="3">Nucleotidyltransferase family protein</fullName>
    </submittedName>
</protein>
<evidence type="ECO:0000313" key="4">
    <source>
        <dbReference type="Proteomes" id="UP000561181"/>
    </source>
</evidence>
<dbReference type="GO" id="GO:0016779">
    <property type="term" value="F:nucleotidyltransferase activity"/>
    <property type="evidence" value="ECO:0007669"/>
    <property type="project" value="UniProtKB-ARBA"/>
</dbReference>
<dbReference type="RefSeq" id="WP_170009427.1">
    <property type="nucleotide sequence ID" value="NZ_JABCRE010000002.1"/>
</dbReference>
<keyword evidence="3" id="KW-0808">Transferase</keyword>
<dbReference type="PANTHER" id="PTHR43777:SF1">
    <property type="entry name" value="MOLYBDENUM COFACTOR CYTIDYLYLTRANSFERASE"/>
    <property type="match status" value="1"/>
</dbReference>
<reference evidence="3 4" key="1">
    <citation type="submission" date="2020-04" db="EMBL/GenBank/DDBJ databases">
        <authorList>
            <person name="Liu A."/>
        </authorList>
    </citation>
    <scope>NUCLEOTIDE SEQUENCE [LARGE SCALE GENOMIC DNA]</scope>
    <source>
        <strain evidence="3 4">RZ02</strain>
    </source>
</reference>
<organism evidence="3 4">
    <name type="scientific">Pontixanthobacter rizhaonensis</name>
    <dbReference type="NCBI Taxonomy" id="2730337"/>
    <lineage>
        <taxon>Bacteria</taxon>
        <taxon>Pseudomonadati</taxon>
        <taxon>Pseudomonadota</taxon>
        <taxon>Alphaproteobacteria</taxon>
        <taxon>Sphingomonadales</taxon>
        <taxon>Erythrobacteraceae</taxon>
        <taxon>Pontixanthobacter</taxon>
    </lineage>
</organism>
<dbReference type="Proteomes" id="UP000561181">
    <property type="component" value="Unassembled WGS sequence"/>
</dbReference>
<dbReference type="Gene3D" id="3.90.550.10">
    <property type="entry name" value="Spore Coat Polysaccharide Biosynthesis Protein SpsA, Chain A"/>
    <property type="match status" value="1"/>
</dbReference>
<evidence type="ECO:0000313" key="3">
    <source>
        <dbReference type="EMBL" id="NMW30610.1"/>
    </source>
</evidence>
<comment type="caution">
    <text evidence="3">The sequence shown here is derived from an EMBL/GenBank/DDBJ whole genome shotgun (WGS) entry which is preliminary data.</text>
</comment>
<dbReference type="CDD" id="cd04182">
    <property type="entry name" value="GT_2_like_f"/>
    <property type="match status" value="1"/>
</dbReference>
<sequence>MTEHRPDPSICAAILAAGQSRRFGHADKLSQQLDGVMLGHHASHTAARLGCDHQVIITSEPNHLCAQGWTARGFAVHVNPLAQQGMGTSVAMAAQIAADKDADALLICLADMPLVTREHFQTLIDRFGQHGDDRVIASGNGTAALPPAIFGKRYFAELANLDGQYGAKALLAKAVMVAAPPAILIDIDTPDDLETARQLIKNPA</sequence>
<keyword evidence="4" id="KW-1185">Reference proteome</keyword>
<evidence type="ECO:0000256" key="1">
    <source>
        <dbReference type="ARBA" id="ARBA00022842"/>
    </source>
</evidence>
<accession>A0A848QII6</accession>
<dbReference type="InterPro" id="IPR025877">
    <property type="entry name" value="MobA-like_NTP_Trfase"/>
</dbReference>
<dbReference type="SUPFAM" id="SSF53448">
    <property type="entry name" value="Nucleotide-diphospho-sugar transferases"/>
    <property type="match status" value="1"/>
</dbReference>
<dbReference type="Pfam" id="PF12804">
    <property type="entry name" value="NTP_transf_3"/>
    <property type="match status" value="1"/>
</dbReference>